<evidence type="ECO:0000313" key="1">
    <source>
        <dbReference type="EMBL" id="MBW8200457.1"/>
    </source>
</evidence>
<sequence length="96" mass="10762">MKSYKVLLSRSPAFPSVSLCKEKIIMTNANDRQGHPEGINPNTSENSTFPLAPNLLQVICNLDKQVLTPVKFEVYFDDSKQLITDLTQNPKTIVLN</sequence>
<gene>
    <name evidence="1" type="ORF">K1F36_11500</name>
</gene>
<organism evidence="1 2">
    <name type="scientific">Flagellimonas abyssi</name>
    <dbReference type="NCBI Taxonomy" id="2864871"/>
    <lineage>
        <taxon>Bacteria</taxon>
        <taxon>Pseudomonadati</taxon>
        <taxon>Bacteroidota</taxon>
        <taxon>Flavobacteriia</taxon>
        <taxon>Flavobacteriales</taxon>
        <taxon>Flavobacteriaceae</taxon>
        <taxon>Flagellimonas</taxon>
    </lineage>
</organism>
<comment type="caution">
    <text evidence="1">The sequence shown here is derived from an EMBL/GenBank/DDBJ whole genome shotgun (WGS) entry which is preliminary data.</text>
</comment>
<dbReference type="Proteomes" id="UP001196136">
    <property type="component" value="Unassembled WGS sequence"/>
</dbReference>
<accession>A0ABS7ES80</accession>
<name>A0ABS7ES80_9FLAO</name>
<keyword evidence="2" id="KW-1185">Reference proteome</keyword>
<evidence type="ECO:0000313" key="2">
    <source>
        <dbReference type="Proteomes" id="UP001196136"/>
    </source>
</evidence>
<protein>
    <submittedName>
        <fullName evidence="1">Uncharacterized protein</fullName>
    </submittedName>
</protein>
<proteinExistence type="predicted"/>
<reference evidence="1 2" key="1">
    <citation type="submission" date="2021-08" db="EMBL/GenBank/DDBJ databases">
        <title>Muricauda profundi sp. nov., a marine bacterium isolated from deep seawater of the Mariana Trench.</title>
        <authorList>
            <person name="Wei Y."/>
        </authorList>
    </citation>
    <scope>NUCLEOTIDE SEQUENCE [LARGE SCALE GENOMIC DNA]</scope>
    <source>
        <strain evidence="1 2">W52</strain>
    </source>
</reference>
<dbReference type="RefSeq" id="WP_220113951.1">
    <property type="nucleotide sequence ID" value="NZ_JAHZSV010000014.1"/>
</dbReference>
<dbReference type="EMBL" id="JAHZSV010000014">
    <property type="protein sequence ID" value="MBW8200457.1"/>
    <property type="molecule type" value="Genomic_DNA"/>
</dbReference>